<dbReference type="OrthoDB" id="19891at2759"/>
<reference evidence="1" key="1">
    <citation type="submission" date="2021-01" db="EMBL/GenBank/DDBJ databases">
        <title>Adiantum capillus-veneris genome.</title>
        <authorList>
            <person name="Fang Y."/>
            <person name="Liao Q."/>
        </authorList>
    </citation>
    <scope>NUCLEOTIDE SEQUENCE</scope>
    <source>
        <strain evidence="1">H3</strain>
        <tissue evidence="1">Leaf</tissue>
    </source>
</reference>
<keyword evidence="2" id="KW-1185">Reference proteome</keyword>
<proteinExistence type="predicted"/>
<protein>
    <submittedName>
        <fullName evidence="1">Uncharacterized protein</fullName>
    </submittedName>
</protein>
<dbReference type="Proteomes" id="UP000886520">
    <property type="component" value="Chromosome 12"/>
</dbReference>
<dbReference type="EMBL" id="JABFUD020000012">
    <property type="protein sequence ID" value="KAI5072344.1"/>
    <property type="molecule type" value="Genomic_DNA"/>
</dbReference>
<dbReference type="SUPFAM" id="SSF111331">
    <property type="entry name" value="NAD kinase/diacylglycerol kinase-like"/>
    <property type="match status" value="1"/>
</dbReference>
<evidence type="ECO:0000313" key="2">
    <source>
        <dbReference type="Proteomes" id="UP000886520"/>
    </source>
</evidence>
<dbReference type="InterPro" id="IPR016064">
    <property type="entry name" value="NAD/diacylglycerol_kinase_sf"/>
</dbReference>
<comment type="caution">
    <text evidence="1">The sequence shown here is derived from an EMBL/GenBank/DDBJ whole genome shotgun (WGS) entry which is preliminary data.</text>
</comment>
<dbReference type="AlphaFoldDB" id="A0A9D4UR65"/>
<name>A0A9D4UR65_ADICA</name>
<sequence>MLSDERFLHKKMRGKISPESRCRTYVVLNLNCNDAKLFCSLLRCNKIDQDSLNNVMDSKLLLSLLMLDEKLTDENAEAALQKAIRSWLLQLPASMISILYDSLLEVMENASQVEQEHTAHEIRKDGILEIWQDLEQAKMLGKLPPLVPPKEFEVELVANRITPIIFEVVAPDFKWRPVCTKVVEVHSQPGPMLARYARTGAEELLMNIITNTFPATSAGKEPDSAHPVKNVVRVVLGGGDGTLHYILAGYVGLIYSGHLAGGITIAGASQSVDMLFYLVPLGESNTLATYIAQRDLWYDATIYRPLVDRLPLIPHIGLSKDSEGRTASTNDATRFSNSPTPSKLLTKQIENYMFEANCLLKLSIYNCEGWYNYGAQHFHCTIPFLLRAEMGIPAASVCGAEDKTILHQESIPRTSLAPLDEESLQSFMSSYSFQAEATFRPIDWTGKEGEQKIKACSFTAIQAISVPRSSEGRLGCDPCSHFLDICLMESGNAKRLKDMSDIINYVSVYRANWLIVQAEDTSKPFVILLDGELYGPFYRVSRATC</sequence>
<accession>A0A9D4UR65</accession>
<gene>
    <name evidence="1" type="ORF">GOP47_0012450</name>
</gene>
<organism evidence="1 2">
    <name type="scientific">Adiantum capillus-veneris</name>
    <name type="common">Maidenhair fern</name>
    <dbReference type="NCBI Taxonomy" id="13818"/>
    <lineage>
        <taxon>Eukaryota</taxon>
        <taxon>Viridiplantae</taxon>
        <taxon>Streptophyta</taxon>
        <taxon>Embryophyta</taxon>
        <taxon>Tracheophyta</taxon>
        <taxon>Polypodiopsida</taxon>
        <taxon>Polypodiidae</taxon>
        <taxon>Polypodiales</taxon>
        <taxon>Pteridineae</taxon>
        <taxon>Pteridaceae</taxon>
        <taxon>Vittarioideae</taxon>
        <taxon>Adiantum</taxon>
    </lineage>
</organism>
<evidence type="ECO:0000313" key="1">
    <source>
        <dbReference type="EMBL" id="KAI5072344.1"/>
    </source>
</evidence>